<dbReference type="InterPro" id="IPR046155">
    <property type="entry name" value="DUF6157"/>
</dbReference>
<gene>
    <name evidence="1" type="ORF">HNO88_004330</name>
</gene>
<reference evidence="1 2" key="1">
    <citation type="submission" date="2020-08" db="EMBL/GenBank/DDBJ databases">
        <title>Functional genomics of gut bacteria from endangered species of beetles.</title>
        <authorList>
            <person name="Carlos-Shanley C."/>
        </authorList>
    </citation>
    <scope>NUCLEOTIDE SEQUENCE [LARGE SCALE GENOMIC DNA]</scope>
    <source>
        <strain evidence="1 2">S00245</strain>
    </source>
</reference>
<name>A0A7W7KDR7_9SPHN</name>
<comment type="caution">
    <text evidence="1">The sequence shown here is derived from an EMBL/GenBank/DDBJ whole genome shotgun (WGS) entry which is preliminary data.</text>
</comment>
<dbReference type="AlphaFoldDB" id="A0A7W7KDR7"/>
<protein>
    <submittedName>
        <fullName evidence="1">Uncharacterized protein</fullName>
    </submittedName>
</protein>
<accession>A0A7W7KDR7</accession>
<proteinExistence type="predicted"/>
<keyword evidence="2" id="KW-1185">Reference proteome</keyword>
<sequence>MAMQLAWLLPAPYALTSDELSFQVHCARLDQSADLASHLLATFASKPRACLRASPLVKTHGWGLHHDAQGRVAAVAVESPKYRLLALRYHKSAA</sequence>
<dbReference type="Pfam" id="PF19654">
    <property type="entry name" value="DUF6157"/>
    <property type="match status" value="1"/>
</dbReference>
<dbReference type="Proteomes" id="UP000555448">
    <property type="component" value="Unassembled WGS sequence"/>
</dbReference>
<evidence type="ECO:0000313" key="1">
    <source>
        <dbReference type="EMBL" id="MBB4860984.1"/>
    </source>
</evidence>
<dbReference type="EMBL" id="JACHLR010000041">
    <property type="protein sequence ID" value="MBB4860984.1"/>
    <property type="molecule type" value="Genomic_DNA"/>
</dbReference>
<organism evidence="1 2">
    <name type="scientific">Novosphingobium chloroacetimidivorans</name>
    <dbReference type="NCBI Taxonomy" id="1428314"/>
    <lineage>
        <taxon>Bacteria</taxon>
        <taxon>Pseudomonadati</taxon>
        <taxon>Pseudomonadota</taxon>
        <taxon>Alphaproteobacteria</taxon>
        <taxon>Sphingomonadales</taxon>
        <taxon>Sphingomonadaceae</taxon>
        <taxon>Novosphingobium</taxon>
    </lineage>
</organism>
<dbReference type="RefSeq" id="WP_184250625.1">
    <property type="nucleotide sequence ID" value="NZ_JACHLR010000041.1"/>
</dbReference>
<evidence type="ECO:0000313" key="2">
    <source>
        <dbReference type="Proteomes" id="UP000555448"/>
    </source>
</evidence>